<accession>R9P8X6</accession>
<evidence type="ECO:0000313" key="2">
    <source>
        <dbReference type="Proteomes" id="UP000014071"/>
    </source>
</evidence>
<dbReference type="GeneID" id="24110665"/>
<name>R9P8X6_PSEHS</name>
<gene>
    <name evidence="1" type="ORF">PHSY_005386</name>
</gene>
<evidence type="ECO:0000313" key="1">
    <source>
        <dbReference type="EMBL" id="GAC97799.1"/>
    </source>
</evidence>
<protein>
    <submittedName>
        <fullName evidence="1">Uncharacterized protein</fullName>
    </submittedName>
</protein>
<organism evidence="1 2">
    <name type="scientific">Pseudozyma hubeiensis (strain SY62)</name>
    <name type="common">Yeast</name>
    <dbReference type="NCBI Taxonomy" id="1305764"/>
    <lineage>
        <taxon>Eukaryota</taxon>
        <taxon>Fungi</taxon>
        <taxon>Dikarya</taxon>
        <taxon>Basidiomycota</taxon>
        <taxon>Ustilaginomycotina</taxon>
        <taxon>Ustilaginomycetes</taxon>
        <taxon>Ustilaginales</taxon>
        <taxon>Ustilaginaceae</taxon>
        <taxon>Pseudozyma</taxon>
    </lineage>
</organism>
<dbReference type="Proteomes" id="UP000014071">
    <property type="component" value="Unassembled WGS sequence"/>
</dbReference>
<dbReference type="EMBL" id="DF238811">
    <property type="protein sequence ID" value="GAC97799.1"/>
    <property type="molecule type" value="Genomic_DNA"/>
</dbReference>
<sequence>MLRDIGDEVIPADVSRIWLDMATSPVTLVDAMRQDRSTRLRCSAINHLGRSLAAKDWQNVWDTLDAEQGIVKSLSRFSPYEVRHFTRAIGRSIRASQPNHAAKRTVVSKLYPHLRQVAGFPAKASPDDQIAAEVRVLCIEAMSPKEQSRVVRQVFTSRGCVCWAKAVVRSALILEARSSQVESGRLPNSVRTE</sequence>
<dbReference type="RefSeq" id="XP_012191386.1">
    <property type="nucleotide sequence ID" value="XM_012335996.1"/>
</dbReference>
<proteinExistence type="predicted"/>
<dbReference type="HOGENOM" id="CLU_1409370_0_0_1"/>
<keyword evidence="2" id="KW-1185">Reference proteome</keyword>
<dbReference type="STRING" id="1305764.R9P8X6"/>
<dbReference type="AlphaFoldDB" id="R9P8X6"/>
<reference evidence="2" key="1">
    <citation type="journal article" date="2013" name="Genome Announc.">
        <title>Draft genome sequence of the basidiomycetous yeast-like fungus Pseudozyma hubeiensis SY62, which produces an abundant amount of the biosurfactant mannosylerythritol lipids.</title>
        <authorList>
            <person name="Konishi M."/>
            <person name="Hatada Y."/>
            <person name="Horiuchi J."/>
        </authorList>
    </citation>
    <scope>NUCLEOTIDE SEQUENCE [LARGE SCALE GENOMIC DNA]</scope>
    <source>
        <strain evidence="2">SY62</strain>
    </source>
</reference>